<sequence>MRPDLRDLEFVDVRRRSKVHCTKLVACECILMYRVGNTPGDTQILSMYNASARALETSISSANTSLIVALGRESDIPAPSCSFLLLITMSGTCVPANNL</sequence>
<dbReference type="EMBL" id="CASHSV030000513">
    <property type="protein sequence ID" value="CAJ2666104.1"/>
    <property type="molecule type" value="Genomic_DNA"/>
</dbReference>
<keyword evidence="2" id="KW-1185">Reference proteome</keyword>
<organism evidence="1 2">
    <name type="scientific">Trifolium pratense</name>
    <name type="common">Red clover</name>
    <dbReference type="NCBI Taxonomy" id="57577"/>
    <lineage>
        <taxon>Eukaryota</taxon>
        <taxon>Viridiplantae</taxon>
        <taxon>Streptophyta</taxon>
        <taxon>Embryophyta</taxon>
        <taxon>Tracheophyta</taxon>
        <taxon>Spermatophyta</taxon>
        <taxon>Magnoliopsida</taxon>
        <taxon>eudicotyledons</taxon>
        <taxon>Gunneridae</taxon>
        <taxon>Pentapetalae</taxon>
        <taxon>rosids</taxon>
        <taxon>fabids</taxon>
        <taxon>Fabales</taxon>
        <taxon>Fabaceae</taxon>
        <taxon>Papilionoideae</taxon>
        <taxon>50 kb inversion clade</taxon>
        <taxon>NPAAA clade</taxon>
        <taxon>Hologalegina</taxon>
        <taxon>IRL clade</taxon>
        <taxon>Trifolieae</taxon>
        <taxon>Trifolium</taxon>
    </lineage>
</organism>
<evidence type="ECO:0000313" key="1">
    <source>
        <dbReference type="EMBL" id="CAJ2666104.1"/>
    </source>
</evidence>
<proteinExistence type="predicted"/>
<reference evidence="1" key="1">
    <citation type="submission" date="2023-10" db="EMBL/GenBank/DDBJ databases">
        <authorList>
            <person name="Rodriguez Cubillos JULIANA M."/>
            <person name="De Vega J."/>
        </authorList>
    </citation>
    <scope>NUCLEOTIDE SEQUENCE</scope>
</reference>
<evidence type="ECO:0000313" key="2">
    <source>
        <dbReference type="Proteomes" id="UP001177021"/>
    </source>
</evidence>
<gene>
    <name evidence="1" type="ORF">MILVUS5_LOCUS30963</name>
</gene>
<comment type="caution">
    <text evidence="1">The sequence shown here is derived from an EMBL/GenBank/DDBJ whole genome shotgun (WGS) entry which is preliminary data.</text>
</comment>
<name>A0ACB0LD57_TRIPR</name>
<dbReference type="Proteomes" id="UP001177021">
    <property type="component" value="Unassembled WGS sequence"/>
</dbReference>
<accession>A0ACB0LD57</accession>
<protein>
    <submittedName>
        <fullName evidence="1">Uncharacterized protein</fullName>
    </submittedName>
</protein>